<organism evidence="4 5">
    <name type="scientific">Ottowia flava</name>
    <dbReference type="NCBI Taxonomy" id="2675430"/>
    <lineage>
        <taxon>Bacteria</taxon>
        <taxon>Pseudomonadati</taxon>
        <taxon>Pseudomonadota</taxon>
        <taxon>Betaproteobacteria</taxon>
        <taxon>Burkholderiales</taxon>
        <taxon>Comamonadaceae</taxon>
        <taxon>Ottowia</taxon>
    </lineage>
</organism>
<dbReference type="HAMAP" id="MF_01384">
    <property type="entry name" value="UreD"/>
    <property type="match status" value="1"/>
</dbReference>
<dbReference type="InterPro" id="IPR002669">
    <property type="entry name" value="UreD"/>
</dbReference>
<sequence>MTWHADLHIDYRAEHGRCVARHRHSGPLRVLQSLYPEGDAVCHNVLVHPPGGIVGGDVLDIRVSVGEGAHGLVTTPGATRFYRSEGEAGVQRAALQVAGGGRLEWLPQEAICYSGCQAENHLTLDVAPGGELMGWDITALGLPLADQPFAAGSLLQHIEVPGGWLERGKIAASDQRLLESPLGLGGHRCLASVFFVAGAPLDRTRREQALDAARAALGEPTAQAAWDGGVTSPEPRVLVARVAAPVVEPAVAALRRVRGAWREVLWGLPDVVPRIWAT</sequence>
<gene>
    <name evidence="3" type="primary">ureD</name>
    <name evidence="4" type="ORF">ACFSF0_15065</name>
</gene>
<keyword evidence="3" id="KW-0963">Cytoplasm</keyword>
<comment type="subcellular location">
    <subcellularLocation>
        <location evidence="3">Cytoplasm</location>
    </subcellularLocation>
</comment>
<evidence type="ECO:0000256" key="3">
    <source>
        <dbReference type="HAMAP-Rule" id="MF_01384"/>
    </source>
</evidence>
<keyword evidence="3" id="KW-0996">Nickel insertion</keyword>
<protein>
    <recommendedName>
        <fullName evidence="3">Urease accessory protein UreD</fullName>
    </recommendedName>
</protein>
<dbReference type="Pfam" id="PF01774">
    <property type="entry name" value="UreD"/>
    <property type="match status" value="1"/>
</dbReference>
<dbReference type="EMBL" id="JBHUEJ010000036">
    <property type="protein sequence ID" value="MFD1711930.1"/>
    <property type="molecule type" value="Genomic_DNA"/>
</dbReference>
<dbReference type="PANTHER" id="PTHR33643:SF1">
    <property type="entry name" value="UREASE ACCESSORY PROTEIN D"/>
    <property type="match status" value="1"/>
</dbReference>
<accession>A0ABW4KV55</accession>
<comment type="caution">
    <text evidence="4">The sequence shown here is derived from an EMBL/GenBank/DDBJ whole genome shotgun (WGS) entry which is preliminary data.</text>
</comment>
<dbReference type="Proteomes" id="UP001597304">
    <property type="component" value="Unassembled WGS sequence"/>
</dbReference>
<comment type="function">
    <text evidence="3">Required for maturation of urease via the functional incorporation of the urease nickel metallocenter.</text>
</comment>
<comment type="subunit">
    <text evidence="3">UreD, UreF and UreG form a complex that acts as a GTP-hydrolysis-dependent molecular chaperone, activating the urease apoprotein by helping to assemble the nickel containing metallocenter of UreC. The UreE protein probably delivers the nickel.</text>
</comment>
<proteinExistence type="inferred from homology"/>
<dbReference type="PANTHER" id="PTHR33643">
    <property type="entry name" value="UREASE ACCESSORY PROTEIN D"/>
    <property type="match status" value="1"/>
</dbReference>
<evidence type="ECO:0000256" key="1">
    <source>
        <dbReference type="ARBA" id="ARBA00007177"/>
    </source>
</evidence>
<evidence type="ECO:0000256" key="2">
    <source>
        <dbReference type="ARBA" id="ARBA00023186"/>
    </source>
</evidence>
<reference evidence="5" key="1">
    <citation type="journal article" date="2019" name="Int. J. Syst. Evol. Microbiol.">
        <title>The Global Catalogue of Microorganisms (GCM) 10K type strain sequencing project: providing services to taxonomists for standard genome sequencing and annotation.</title>
        <authorList>
            <consortium name="The Broad Institute Genomics Platform"/>
            <consortium name="The Broad Institute Genome Sequencing Center for Infectious Disease"/>
            <person name="Wu L."/>
            <person name="Ma J."/>
        </authorList>
    </citation>
    <scope>NUCLEOTIDE SEQUENCE [LARGE SCALE GENOMIC DNA]</scope>
    <source>
        <strain evidence="5">LMG 29247</strain>
    </source>
</reference>
<name>A0ABW4KV55_9BURK</name>
<dbReference type="RefSeq" id="WP_147912467.1">
    <property type="nucleotide sequence ID" value="NZ_JBHUEJ010000036.1"/>
</dbReference>
<keyword evidence="5" id="KW-1185">Reference proteome</keyword>
<comment type="similarity">
    <text evidence="1 3">Belongs to the UreD family.</text>
</comment>
<keyword evidence="2 3" id="KW-0143">Chaperone</keyword>
<evidence type="ECO:0000313" key="4">
    <source>
        <dbReference type="EMBL" id="MFD1711930.1"/>
    </source>
</evidence>
<evidence type="ECO:0000313" key="5">
    <source>
        <dbReference type="Proteomes" id="UP001597304"/>
    </source>
</evidence>